<keyword evidence="2" id="KW-1185">Reference proteome</keyword>
<dbReference type="Proteomes" id="UP000718821">
    <property type="component" value="Unassembled WGS sequence"/>
</dbReference>
<protein>
    <submittedName>
        <fullName evidence="1">Uncharacterized protein</fullName>
    </submittedName>
</protein>
<name>A0A938WZ27_9BIFI</name>
<dbReference type="EMBL" id="JACLYU010000010">
    <property type="protein sequence ID" value="MBM6699929.1"/>
    <property type="molecule type" value="Genomic_DNA"/>
</dbReference>
<evidence type="ECO:0000313" key="2">
    <source>
        <dbReference type="Proteomes" id="UP000718821"/>
    </source>
</evidence>
<evidence type="ECO:0000313" key="1">
    <source>
        <dbReference type="EMBL" id="MBM6699929.1"/>
    </source>
</evidence>
<reference evidence="1" key="1">
    <citation type="submission" date="2020-08" db="EMBL/GenBank/DDBJ databases">
        <authorList>
            <person name="Cejkova D."/>
            <person name="Kubasova T."/>
            <person name="Jahodarova E."/>
            <person name="Rychlik I."/>
        </authorList>
    </citation>
    <scope>NUCLEOTIDE SEQUENCE</scope>
    <source>
        <strain evidence="1">An836</strain>
    </source>
</reference>
<comment type="caution">
    <text evidence="1">The sequence shown here is derived from an EMBL/GenBank/DDBJ whole genome shotgun (WGS) entry which is preliminary data.</text>
</comment>
<dbReference type="AlphaFoldDB" id="A0A938WZ27"/>
<sequence length="56" mass="5973">MVVLGSGTLCPIPFLHPQYPERSVSVSISASGDINILYGGEITLDHGCINVYTAEH</sequence>
<accession>A0A938WZ27</accession>
<reference evidence="1" key="2">
    <citation type="journal article" date="2021" name="Sci. Rep.">
        <title>The distribution of antibiotic resistance genes in chicken gut microbiota commensals.</title>
        <authorList>
            <person name="Juricova H."/>
            <person name="Matiasovicova J."/>
            <person name="Kubasova T."/>
            <person name="Cejkova D."/>
            <person name="Rychlik I."/>
        </authorList>
    </citation>
    <scope>NUCLEOTIDE SEQUENCE</scope>
    <source>
        <strain evidence="1">An836</strain>
    </source>
</reference>
<dbReference type="RefSeq" id="WP_204469065.1">
    <property type="nucleotide sequence ID" value="NZ_JACLYU010000010.1"/>
</dbReference>
<gene>
    <name evidence="1" type="ORF">H7U32_06335</name>
</gene>
<organism evidence="1 2">
    <name type="scientific">Bifidobacterium pullorum subsp. saeculare</name>
    <dbReference type="NCBI Taxonomy" id="78257"/>
    <lineage>
        <taxon>Bacteria</taxon>
        <taxon>Bacillati</taxon>
        <taxon>Actinomycetota</taxon>
        <taxon>Actinomycetes</taxon>
        <taxon>Bifidobacteriales</taxon>
        <taxon>Bifidobacteriaceae</taxon>
        <taxon>Bifidobacterium</taxon>
    </lineage>
</organism>
<proteinExistence type="predicted"/>